<organism evidence="3 4">
    <name type="scientific">Tetracentron sinense</name>
    <name type="common">Spur-leaf</name>
    <dbReference type="NCBI Taxonomy" id="13715"/>
    <lineage>
        <taxon>Eukaryota</taxon>
        <taxon>Viridiplantae</taxon>
        <taxon>Streptophyta</taxon>
        <taxon>Embryophyta</taxon>
        <taxon>Tracheophyta</taxon>
        <taxon>Spermatophyta</taxon>
        <taxon>Magnoliopsida</taxon>
        <taxon>Trochodendrales</taxon>
        <taxon>Trochodendraceae</taxon>
        <taxon>Tetracentron</taxon>
    </lineage>
</organism>
<comment type="caution">
    <text evidence="3">The sequence shown here is derived from an EMBL/GenBank/DDBJ whole genome shotgun (WGS) entry which is preliminary data.</text>
</comment>
<dbReference type="OMA" id="RERTLIC"/>
<dbReference type="PANTHER" id="PTHR47762:SF2">
    <property type="entry name" value="OS04G0640800 PROTEIN"/>
    <property type="match status" value="1"/>
</dbReference>
<evidence type="ECO:0000313" key="4">
    <source>
        <dbReference type="Proteomes" id="UP000655225"/>
    </source>
</evidence>
<feature type="region of interest" description="Disordered" evidence="1">
    <location>
        <begin position="858"/>
        <end position="879"/>
    </location>
</feature>
<dbReference type="AlphaFoldDB" id="A0A834ZCT5"/>
<sequence>MPGPWAKDNHEPSDHYTTKIGGLPDWPIPNMTIRPDLLECGACGSSLCLIAQVHAPVSSDISKIEERLIYVFGCVMEKCGSSPLSWRALRVQKYYSGEESSGTCQEVGSLSASSMSVLNPNNQMEDDLWRHGSREEVDDENNEDVDLEELGRALSAAACLASHSKKQNSNRHPKSVVKCSPIRPTTGVIDTNIPVVPCFYIYYQEEPSSRDITAVCSNYSSLSIKENQSDPDDHEEEGTWQEEHYEYDRALDVDRTYLKFKKQMDAYPEQCFRKDMIQEDSIDMETLSEYPLAIDMLPKDVVDPDRQPSLVAAMHHTCVPNCPKPVIVQKIQERLTRWGPNIGIWGDIQYLNGFWDWSIETYDKMWHKPETSHLARAVRAANDDYSRPNSMYRAFCEVWCPETNTFITGRGEIGISLWEMELISGLSIVGEYYEEIIPNFDELMGSGDVVGLPKACQYLFKAYALIALEKESGEVKYSDWVDFWYIKAKRLPNPRLTQEYKDSKRGFSIDKKGKSHPMKVRRPFPLRSALSKKQQQGEESPFIRLNFPIDMQTEDEAIVAAYLSLWLCRFVFPYSGSDMLRPGTFKAAVLMASGTTFSLVPPLLACLYRGLSNTYWGLKKEKEVGFSTSFFPLHYLYGWVGLHFPRGIFANIDTSVPYLSRVSGICNAYFYWEDKALDGRDILRTMQSRDFTWQLDDMIPPNSDGRMRVDDGKHSPTTHAFMISCRPGFVVFRHGEIYDVEIYSPHRFACQSGFRQRIPGTPIPLTSLVDATRCFSLWQSLTKVGSGSSFHLPTLVKVIARQSDRSYNAWWDETVVLGLDSIDSNLLKDSESIKYKYDAKLGVADRNAYRESLTIEELSRKRNHEQRSPKGVPENSNDQGLKIRFKIPKSASVIIPVNTNDPSNVTHKPRKIASSKMGKNLVVVADASPYVTPLLELDKTTNEGCRELSIETERMYTLGAGMVMPLDACITTEEAPINGRALRAIVGAAGKEDEEVSSHPSESIGDALKRNNISLSPLAPIEPTPSPMTVFQEQRMPTISQMSQHSCFPKSNASTLARDLLREALNTYLLAQVNEMLKTGFSQMRQWHVHQMPIISSSLKELFYVDPAPFSELVESFLKRVDKYLSKRESILSALPVKEKNRQSLLFEEKLRGHCQKLEATRGKHNDAVKRQGALLQKRADFLAEVRRIEKEHWKLSSEIVQLAADVRGASEILCSIEAERDKFDKVFVADETQVAACDDMRASLERDIWSLPRAY</sequence>
<gene>
    <name evidence="3" type="ORF">HHK36_009380</name>
</gene>
<feature type="compositionally biased region" description="Basic and acidic residues" evidence="1">
    <location>
        <begin position="858"/>
        <end position="868"/>
    </location>
</feature>
<dbReference type="Proteomes" id="UP000655225">
    <property type="component" value="Unassembled WGS sequence"/>
</dbReference>
<dbReference type="InterPro" id="IPR019557">
    <property type="entry name" value="AminoTfrase-like_pln_mobile"/>
</dbReference>
<evidence type="ECO:0000313" key="3">
    <source>
        <dbReference type="EMBL" id="KAF8404495.1"/>
    </source>
</evidence>
<reference evidence="3 4" key="1">
    <citation type="submission" date="2020-04" db="EMBL/GenBank/DDBJ databases">
        <title>Plant Genome Project.</title>
        <authorList>
            <person name="Zhang R.-G."/>
        </authorList>
    </citation>
    <scope>NUCLEOTIDE SEQUENCE [LARGE SCALE GENOMIC DNA]</scope>
    <source>
        <strain evidence="3">YNK0</strain>
        <tissue evidence="3">Leaf</tissue>
    </source>
</reference>
<evidence type="ECO:0000259" key="2">
    <source>
        <dbReference type="Pfam" id="PF10536"/>
    </source>
</evidence>
<keyword evidence="4" id="KW-1185">Reference proteome</keyword>
<dbReference type="PANTHER" id="PTHR47762">
    <property type="entry name" value="OSJNBB0079B02.4 PROTEIN"/>
    <property type="match status" value="1"/>
</dbReference>
<name>A0A834ZCT5_TETSI</name>
<evidence type="ECO:0000256" key="1">
    <source>
        <dbReference type="SAM" id="MobiDB-lite"/>
    </source>
</evidence>
<dbReference type="Pfam" id="PF10536">
    <property type="entry name" value="PMD"/>
    <property type="match status" value="1"/>
</dbReference>
<dbReference type="OrthoDB" id="366284at2759"/>
<accession>A0A834ZCT5</accession>
<protein>
    <recommendedName>
        <fullName evidence="2">Aminotransferase-like plant mobile domain-containing protein</fullName>
    </recommendedName>
</protein>
<feature type="domain" description="Aminotransferase-like plant mobile" evidence="2">
    <location>
        <begin position="377"/>
        <end position="761"/>
    </location>
</feature>
<dbReference type="EMBL" id="JABCRI010000006">
    <property type="protein sequence ID" value="KAF8404495.1"/>
    <property type="molecule type" value="Genomic_DNA"/>
</dbReference>
<proteinExistence type="predicted"/>